<evidence type="ECO:0000256" key="1">
    <source>
        <dbReference type="ARBA" id="ARBA00006643"/>
    </source>
</evidence>
<dbReference type="Pfam" id="PF13041">
    <property type="entry name" value="PPR_2"/>
    <property type="match status" value="4"/>
</dbReference>
<dbReference type="Pfam" id="PF01535">
    <property type="entry name" value="PPR"/>
    <property type="match status" value="5"/>
</dbReference>
<dbReference type="InterPro" id="IPR046960">
    <property type="entry name" value="PPR_At4g14850-like_plant"/>
</dbReference>
<dbReference type="Proteomes" id="UP000029981">
    <property type="component" value="Chromosome 1"/>
</dbReference>
<dbReference type="NCBIfam" id="TIGR00756">
    <property type="entry name" value="PPR"/>
    <property type="match status" value="7"/>
</dbReference>
<feature type="domain" description="DYW" evidence="4">
    <location>
        <begin position="786"/>
        <end position="878"/>
    </location>
</feature>
<feature type="repeat" description="PPR" evidence="3">
    <location>
        <begin position="571"/>
        <end position="605"/>
    </location>
</feature>
<keyword evidence="2" id="KW-0677">Repeat</keyword>
<dbReference type="Gene3D" id="1.25.40.10">
    <property type="entry name" value="Tetratricopeptide repeat domain"/>
    <property type="match status" value="4"/>
</dbReference>
<dbReference type="InterPro" id="IPR011990">
    <property type="entry name" value="TPR-like_helical_dom_sf"/>
</dbReference>
<dbReference type="KEGG" id="csv:101206035"/>
<dbReference type="FunFam" id="1.25.40.10:FF:000201">
    <property type="entry name" value="Pentatricopeptide repeat-containing protein mitochondrial"/>
    <property type="match status" value="1"/>
</dbReference>
<dbReference type="FunFam" id="1.25.40.10:FF:000382">
    <property type="entry name" value="Pentatricopeptide repeat-containing protein"/>
    <property type="match status" value="1"/>
</dbReference>
<gene>
    <name evidence="5" type="ORF">Csa_1G145880</name>
</gene>
<name>A0A0A0LY35_CUCSA</name>
<evidence type="ECO:0000256" key="3">
    <source>
        <dbReference type="PROSITE-ProRule" id="PRU00708"/>
    </source>
</evidence>
<dbReference type="InterPro" id="IPR002885">
    <property type="entry name" value="PPR_rpt"/>
</dbReference>
<evidence type="ECO:0000256" key="2">
    <source>
        <dbReference type="ARBA" id="ARBA00022737"/>
    </source>
</evidence>
<reference evidence="5 6" key="4">
    <citation type="journal article" date="2011" name="BMC Genomics">
        <title>RNA-Seq improves annotation of protein-coding genes in the cucumber genome.</title>
        <authorList>
            <person name="Li Z."/>
            <person name="Zhang Z."/>
            <person name="Yan P."/>
            <person name="Huang S."/>
            <person name="Fei Z."/>
            <person name="Lin K."/>
        </authorList>
    </citation>
    <scope>NUCLEOTIDE SEQUENCE [LARGE SCALE GENOMIC DNA]</scope>
    <source>
        <strain evidence="6">cv. 9930</strain>
    </source>
</reference>
<protein>
    <recommendedName>
        <fullName evidence="4">DYW domain-containing protein</fullName>
    </recommendedName>
</protein>
<dbReference type="OMA" id="QPDTNYV"/>
<reference evidence="5 6" key="1">
    <citation type="journal article" date="2009" name="Nat. Genet.">
        <title>The genome of the cucumber, Cucumis sativus L.</title>
        <authorList>
            <person name="Huang S."/>
            <person name="Li R."/>
            <person name="Zhang Z."/>
            <person name="Li L."/>
            <person name="Gu X."/>
            <person name="Fan W."/>
            <person name="Lucas W.J."/>
            <person name="Wang X."/>
            <person name="Xie B."/>
            <person name="Ni P."/>
            <person name="Ren Y."/>
            <person name="Zhu H."/>
            <person name="Li J."/>
            <person name="Lin K."/>
            <person name="Jin W."/>
            <person name="Fei Z."/>
            <person name="Li G."/>
            <person name="Staub J."/>
            <person name="Kilian A."/>
            <person name="van der Vossen E.A."/>
            <person name="Wu Y."/>
            <person name="Guo J."/>
            <person name="He J."/>
            <person name="Jia Z."/>
            <person name="Ren Y."/>
            <person name="Tian G."/>
            <person name="Lu Y."/>
            <person name="Ruan J."/>
            <person name="Qian W."/>
            <person name="Wang M."/>
            <person name="Huang Q."/>
            <person name="Li B."/>
            <person name="Xuan Z."/>
            <person name="Cao J."/>
            <person name="Asan"/>
            <person name="Wu Z."/>
            <person name="Zhang J."/>
            <person name="Cai Q."/>
            <person name="Bai Y."/>
            <person name="Zhao B."/>
            <person name="Han Y."/>
            <person name="Li Y."/>
            <person name="Li X."/>
            <person name="Wang S."/>
            <person name="Shi Q."/>
            <person name="Liu S."/>
            <person name="Cho W.K."/>
            <person name="Kim J.Y."/>
            <person name="Xu Y."/>
            <person name="Heller-Uszynska K."/>
            <person name="Miao H."/>
            <person name="Cheng Z."/>
            <person name="Zhang S."/>
            <person name="Wu J."/>
            <person name="Yang Y."/>
            <person name="Kang H."/>
            <person name="Li M."/>
            <person name="Liang H."/>
            <person name="Ren X."/>
            <person name="Shi Z."/>
            <person name="Wen M."/>
            <person name="Jian M."/>
            <person name="Yang H."/>
            <person name="Zhang G."/>
            <person name="Yang Z."/>
            <person name="Chen R."/>
            <person name="Liu S."/>
            <person name="Li J."/>
            <person name="Ma L."/>
            <person name="Liu H."/>
            <person name="Zhou Y."/>
            <person name="Zhao J."/>
            <person name="Fang X."/>
            <person name="Li G."/>
            <person name="Fang L."/>
            <person name="Li Y."/>
            <person name="Liu D."/>
            <person name="Zheng H."/>
            <person name="Zhang Y."/>
            <person name="Qin N."/>
            <person name="Li Z."/>
            <person name="Yang G."/>
            <person name="Yang S."/>
            <person name="Bolund L."/>
            <person name="Kristiansen K."/>
            <person name="Zheng H."/>
            <person name="Li S."/>
            <person name="Zhang X."/>
            <person name="Yang H."/>
            <person name="Wang J."/>
            <person name="Sun R."/>
            <person name="Zhang B."/>
            <person name="Jiang S."/>
            <person name="Wang J."/>
            <person name="Du Y."/>
            <person name="Li S."/>
        </authorList>
    </citation>
    <scope>NUCLEOTIDE SEQUENCE [LARGE SCALE GENOMIC DNA]</scope>
    <source>
        <strain evidence="6">cv. 9930</strain>
    </source>
</reference>
<dbReference type="PANTHER" id="PTHR24015:SF1856">
    <property type="entry name" value="OS05G0455900 PROTEIN"/>
    <property type="match status" value="1"/>
</dbReference>
<feature type="repeat" description="PPR" evidence="3">
    <location>
        <begin position="270"/>
        <end position="304"/>
    </location>
</feature>
<dbReference type="AlphaFoldDB" id="A0A0A0LY35"/>
<dbReference type="FunFam" id="1.25.40.10:FF:000031">
    <property type="entry name" value="Pentatricopeptide repeat-containing protein mitochondrial"/>
    <property type="match status" value="1"/>
</dbReference>
<dbReference type="PANTHER" id="PTHR24015">
    <property type="entry name" value="OS07G0578800 PROTEIN-RELATED"/>
    <property type="match status" value="1"/>
</dbReference>
<organism evidence="5 6">
    <name type="scientific">Cucumis sativus</name>
    <name type="common">Cucumber</name>
    <dbReference type="NCBI Taxonomy" id="3659"/>
    <lineage>
        <taxon>Eukaryota</taxon>
        <taxon>Viridiplantae</taxon>
        <taxon>Streptophyta</taxon>
        <taxon>Embryophyta</taxon>
        <taxon>Tracheophyta</taxon>
        <taxon>Spermatophyta</taxon>
        <taxon>Magnoliopsida</taxon>
        <taxon>eudicotyledons</taxon>
        <taxon>Gunneridae</taxon>
        <taxon>Pentapetalae</taxon>
        <taxon>rosids</taxon>
        <taxon>fabids</taxon>
        <taxon>Cucurbitales</taxon>
        <taxon>Cucurbitaceae</taxon>
        <taxon>Benincaseae</taxon>
        <taxon>Cucumis</taxon>
    </lineage>
</organism>
<dbReference type="EMBL" id="CM002922">
    <property type="protein sequence ID" value="KGN64886.1"/>
    <property type="molecule type" value="Genomic_DNA"/>
</dbReference>
<comment type="similarity">
    <text evidence="1">Belongs to the PPR family. PCMP-H subfamily.</text>
</comment>
<reference evidence="5 6" key="2">
    <citation type="journal article" date="2009" name="PLoS ONE">
        <title>An integrated genetic and cytogenetic map of the cucumber genome.</title>
        <authorList>
            <person name="Ren Y."/>
            <person name="Zhang Z."/>
            <person name="Liu J."/>
            <person name="Staub J.E."/>
            <person name="Han Y."/>
            <person name="Cheng Z."/>
            <person name="Li X."/>
            <person name="Lu J."/>
            <person name="Miao H."/>
            <person name="Kang H."/>
            <person name="Xie B."/>
            <person name="Gu X."/>
            <person name="Wang X."/>
            <person name="Du Y."/>
            <person name="Jin W."/>
            <person name="Huang S."/>
        </authorList>
    </citation>
    <scope>NUCLEOTIDE SEQUENCE [LARGE SCALE GENOMIC DNA]</scope>
    <source>
        <strain evidence="6">cv. 9930</strain>
    </source>
</reference>
<evidence type="ECO:0000259" key="4">
    <source>
        <dbReference type="Pfam" id="PF14432"/>
    </source>
</evidence>
<keyword evidence="6" id="KW-1185">Reference proteome</keyword>
<dbReference type="GO" id="GO:0008270">
    <property type="term" value="F:zinc ion binding"/>
    <property type="evidence" value="ECO:0007669"/>
    <property type="project" value="InterPro"/>
</dbReference>
<feature type="repeat" description="PPR" evidence="3">
    <location>
        <begin position="469"/>
        <end position="503"/>
    </location>
</feature>
<feature type="repeat" description="PPR" evidence="3">
    <location>
        <begin position="372"/>
        <end position="406"/>
    </location>
</feature>
<sequence length="878" mass="97893">MTLGSSLRTLQNKAKITVGNGRLQSSIHHIKHFLHPHGFLYHQSLPFISLPSRPRYAHQLFDETPLKDISHYNRLLFDFSRNNHDREALHLFKDLHSSGLGVDGLTLSCALKVCGVLFDQVVGRQVHCQSLKSGFLEDVSVGTSLVDMYMKTEDFEDGRGIFDEMGIKNVVSWTSLLSGYARNGLNDEVIHLINQMQMEGVNPNGFTFATVLGALADESIIEGGVQVHAMIVKNGFEFTTFVCNALICMYLKSEMVGDAEAVFDSMVVRDSVTWNIMIGGYAAIGFYLEGFQMFHRMRLAGVKLSRTVFCTALKLCSQQRELNFTKQLHCGVVKNGYEFAQDIRTALMVTYSKCSSVDEAFKLFSMADAAHNVVTWTAMIGGFVQNNNNEKAVDLFCQMSREGVRPNHFTYSTVLAGKPSSLLSQLHAQIIKAYYEKVPSVATALLDAYVKTGNVVESARVFYSIPAKDIVAWSAMLTGLAQTRDSEKAMEVFIQLVKEGVKPNEYTFSSVINACSSSAATVEHGKQIHATAVKSGKSNALCVSSALLTMYSKKGNIESAEKVFTRQEERDIVSWNSMITGYGQHGDAKKALEVFQIMQNQGLPLDDVTFIGVLTACTHAGLVEEGEKYFNIMIKDYHIDKKIEHYSCMVDLYSRAGMFDKAMDIINGMPFPASPTIWRTLLAACRVHRNLELGKLAAEKLVSLQPNDAVGYVLLSNIHAVAGNWEEKAHVRKLMDERKVKKEAGCSWIEIKNRIFSFLAGDVSHPFSDLVYAKLEELSIKLKDMGYQPDTNYVFHDVEEEHKEAILSQHSERLAIAYGLIALPPGAPIQIEKNLRICGDCHNVIELISLIEERTLIVRDSNRFHHFKGGVCSCGGYW</sequence>
<dbReference type="InterPro" id="IPR046848">
    <property type="entry name" value="E_motif"/>
</dbReference>
<proteinExistence type="inferred from homology"/>
<dbReference type="FunFam" id="1.25.40.10:FF:000366">
    <property type="entry name" value="Pentatricopeptide (PPR) repeat-containing protein"/>
    <property type="match status" value="1"/>
</dbReference>
<dbReference type="GO" id="GO:0009451">
    <property type="term" value="P:RNA modification"/>
    <property type="evidence" value="ECO:0000318"/>
    <property type="project" value="GO_Central"/>
</dbReference>
<dbReference type="OrthoDB" id="185373at2759"/>
<evidence type="ECO:0000313" key="5">
    <source>
        <dbReference type="EMBL" id="KGN64886.1"/>
    </source>
</evidence>
<evidence type="ECO:0000313" key="6">
    <source>
        <dbReference type="Proteomes" id="UP000029981"/>
    </source>
</evidence>
<accession>A0A0A0LY35</accession>
<dbReference type="eggNOG" id="KOG4197">
    <property type="taxonomic scope" value="Eukaryota"/>
</dbReference>
<feature type="repeat" description="PPR" evidence="3">
    <location>
        <begin position="169"/>
        <end position="203"/>
    </location>
</feature>
<dbReference type="Gramene" id="KGN64886">
    <property type="protein sequence ID" value="KGN64886"/>
    <property type="gene ID" value="Csa_1G145880"/>
</dbReference>
<dbReference type="InterPro" id="IPR032867">
    <property type="entry name" value="DYW_dom"/>
</dbReference>
<dbReference type="PROSITE" id="PS51375">
    <property type="entry name" value="PPR"/>
    <property type="match status" value="5"/>
</dbReference>
<dbReference type="Pfam" id="PF20431">
    <property type="entry name" value="E_motif"/>
    <property type="match status" value="1"/>
</dbReference>
<reference evidence="5 6" key="3">
    <citation type="journal article" date="2010" name="BMC Genomics">
        <title>Transcriptome sequencing and comparative analysis of cucumber flowers with different sex types.</title>
        <authorList>
            <person name="Guo S."/>
            <person name="Zheng Y."/>
            <person name="Joung J.G."/>
            <person name="Liu S."/>
            <person name="Zhang Z."/>
            <person name="Crasta O.R."/>
            <person name="Sobral B.W."/>
            <person name="Xu Y."/>
            <person name="Huang S."/>
            <person name="Fei Z."/>
        </authorList>
    </citation>
    <scope>NUCLEOTIDE SEQUENCE [LARGE SCALE GENOMIC DNA]</scope>
    <source>
        <strain evidence="6">cv. 9930</strain>
    </source>
</reference>
<dbReference type="Pfam" id="PF14432">
    <property type="entry name" value="DYW_deaminase"/>
    <property type="match status" value="1"/>
</dbReference>
<dbReference type="GO" id="GO:0003723">
    <property type="term" value="F:RNA binding"/>
    <property type="evidence" value="ECO:0000318"/>
    <property type="project" value="GO_Central"/>
</dbReference>